<keyword evidence="1" id="KW-0472">Membrane</keyword>
<accession>A0A6S6ST38</accession>
<sequence>MRLTKSLKEWSINKINKFEAGFLFQISLKRRSVASYTLDSLVKFEAKRLFKSSSYLFTVPNPTVFYLFLLLLITGCASKGGKKPVTTDRPGYRLLSISEASKWIITDKKEAFFDKVAPLEMSIQMKENREEDAREAVLVDYKKMLQKDLEEFSKEEKELTKGLFDRALELSYLINPKLKLPEIFLIKTAGKYYGSSVYYTRDNSIVIPTMMLTMDTDAAKDAFLATMIHEIFHIYSRYNKNKRDALYERIGFTKLPELNLSEFLKKRVLYNPDGVDLRYSITVKDKTTGREFEAIPAIYSRYKTYNPSLNAFFGYLAFQLFEVENQAGVWSVVNKDVGYSIDEITGFWEQVGRNTLYNIHPDELCADNFVIMALAKASNGENLDKLTEEGKQLVKDLEAIIAK</sequence>
<feature type="transmembrane region" description="Helical" evidence="1">
    <location>
        <begin position="55"/>
        <end position="73"/>
    </location>
</feature>
<name>A0A6S6ST38_9BACT</name>
<dbReference type="EMBL" id="CACVAQ010000115">
    <property type="protein sequence ID" value="CAA6806147.1"/>
    <property type="molecule type" value="Genomic_DNA"/>
</dbReference>
<keyword evidence="1" id="KW-1133">Transmembrane helix</keyword>
<dbReference type="AlphaFoldDB" id="A0A6S6ST38"/>
<proteinExistence type="predicted"/>
<evidence type="ECO:0000313" key="2">
    <source>
        <dbReference type="EMBL" id="CAA6806147.1"/>
    </source>
</evidence>
<keyword evidence="1" id="KW-0812">Transmembrane</keyword>
<protein>
    <submittedName>
        <fullName evidence="2">Uncharacterized protein</fullName>
    </submittedName>
</protein>
<organism evidence="2">
    <name type="scientific">uncultured Aureispira sp</name>
    <dbReference type="NCBI Taxonomy" id="1331704"/>
    <lineage>
        <taxon>Bacteria</taxon>
        <taxon>Pseudomonadati</taxon>
        <taxon>Bacteroidota</taxon>
        <taxon>Saprospiria</taxon>
        <taxon>Saprospirales</taxon>
        <taxon>Saprospiraceae</taxon>
        <taxon>Aureispira</taxon>
        <taxon>environmental samples</taxon>
    </lineage>
</organism>
<gene>
    <name evidence="2" type="ORF">HELGO_WM12915</name>
</gene>
<reference evidence="2" key="1">
    <citation type="submission" date="2020-01" db="EMBL/GenBank/DDBJ databases">
        <authorList>
            <person name="Meier V. D."/>
            <person name="Meier V D."/>
        </authorList>
    </citation>
    <scope>NUCLEOTIDE SEQUENCE</scope>
    <source>
        <strain evidence="2">HLG_WM_MAG_10</strain>
    </source>
</reference>
<evidence type="ECO:0000256" key="1">
    <source>
        <dbReference type="SAM" id="Phobius"/>
    </source>
</evidence>